<name>A0A165D4U7_9BASI</name>
<reference evidence="3 4" key="1">
    <citation type="journal article" date="2016" name="Mol. Biol. Evol.">
        <title>Comparative Genomics of Early-Diverging Mushroom-Forming Fungi Provides Insights into the Origins of Lignocellulose Decay Capabilities.</title>
        <authorList>
            <person name="Nagy L.G."/>
            <person name="Riley R."/>
            <person name="Tritt A."/>
            <person name="Adam C."/>
            <person name="Daum C."/>
            <person name="Floudas D."/>
            <person name="Sun H."/>
            <person name="Yadav J.S."/>
            <person name="Pangilinan J."/>
            <person name="Larsson K.H."/>
            <person name="Matsuura K."/>
            <person name="Barry K."/>
            <person name="Labutti K."/>
            <person name="Kuo R."/>
            <person name="Ohm R.A."/>
            <person name="Bhattacharya S.S."/>
            <person name="Shirouzu T."/>
            <person name="Yoshinaga Y."/>
            <person name="Martin F.M."/>
            <person name="Grigoriev I.V."/>
            <person name="Hibbett D.S."/>
        </authorList>
    </citation>
    <scope>NUCLEOTIDE SEQUENCE [LARGE SCALE GENOMIC DNA]</scope>
    <source>
        <strain evidence="3 4">HHB12733</strain>
    </source>
</reference>
<evidence type="ECO:0000313" key="3">
    <source>
        <dbReference type="EMBL" id="KZT52077.1"/>
    </source>
</evidence>
<evidence type="ECO:0000256" key="1">
    <source>
        <dbReference type="SAM" id="MobiDB-lite"/>
    </source>
</evidence>
<feature type="transmembrane region" description="Helical" evidence="2">
    <location>
        <begin position="72"/>
        <end position="95"/>
    </location>
</feature>
<sequence>MYARQLVQSARTVRPAQLLARPSPAGRSPVLSQLQLQGKRGYASQTQEAARDPDNRAKLAFRVRMRDIPVELYPLGVVVAACVVGASVAITRILMNDPDMLKHRSVGSGQLEKNTKLPETEN</sequence>
<gene>
    <name evidence="3" type="ORF">CALCODRAFT_502741</name>
</gene>
<dbReference type="OrthoDB" id="2572300at2759"/>
<dbReference type="EMBL" id="KV424079">
    <property type="protein sequence ID" value="KZT52077.1"/>
    <property type="molecule type" value="Genomic_DNA"/>
</dbReference>
<keyword evidence="2" id="KW-0812">Transmembrane</keyword>
<proteinExistence type="predicted"/>
<protein>
    <submittedName>
        <fullName evidence="3">Uncharacterized protein</fullName>
    </submittedName>
</protein>
<evidence type="ECO:0000256" key="2">
    <source>
        <dbReference type="SAM" id="Phobius"/>
    </source>
</evidence>
<dbReference type="AlphaFoldDB" id="A0A165D4U7"/>
<feature type="compositionally biased region" description="Basic and acidic residues" evidence="1">
    <location>
        <begin position="113"/>
        <end position="122"/>
    </location>
</feature>
<keyword evidence="4" id="KW-1185">Reference proteome</keyword>
<keyword evidence="2" id="KW-1133">Transmembrane helix</keyword>
<feature type="region of interest" description="Disordered" evidence="1">
    <location>
        <begin position="101"/>
        <end position="122"/>
    </location>
</feature>
<organism evidence="3 4">
    <name type="scientific">Calocera cornea HHB12733</name>
    <dbReference type="NCBI Taxonomy" id="1353952"/>
    <lineage>
        <taxon>Eukaryota</taxon>
        <taxon>Fungi</taxon>
        <taxon>Dikarya</taxon>
        <taxon>Basidiomycota</taxon>
        <taxon>Agaricomycotina</taxon>
        <taxon>Dacrymycetes</taxon>
        <taxon>Dacrymycetales</taxon>
        <taxon>Dacrymycetaceae</taxon>
        <taxon>Calocera</taxon>
    </lineage>
</organism>
<accession>A0A165D4U7</accession>
<dbReference type="Proteomes" id="UP000076842">
    <property type="component" value="Unassembled WGS sequence"/>
</dbReference>
<evidence type="ECO:0000313" key="4">
    <source>
        <dbReference type="Proteomes" id="UP000076842"/>
    </source>
</evidence>
<keyword evidence="2" id="KW-0472">Membrane</keyword>
<dbReference type="InParanoid" id="A0A165D4U7"/>